<sequence>MAYRFFLVDICEAGFIKRRKNMAMKFVGQSLKQYQKERKHDHTKQDRRMLCNIFFAFADPADHWRSQNANADDGPNVSVRFELLPALRSRLINDVEDKSTNAIMANQISF</sequence>
<protein>
    <submittedName>
        <fullName evidence="1">Uncharacterized protein</fullName>
    </submittedName>
</protein>
<reference evidence="1" key="1">
    <citation type="journal article" date="2014" name="Nat. Genet.">
        <title>Genome and transcriptome of the porcine whipworm Trichuris suis.</title>
        <authorList>
            <person name="Jex A.R."/>
            <person name="Nejsum P."/>
            <person name="Schwarz E.M."/>
            <person name="Hu L."/>
            <person name="Young N.D."/>
            <person name="Hall R.S."/>
            <person name="Korhonen P.K."/>
            <person name="Liao S."/>
            <person name="Thamsborg S."/>
            <person name="Xia J."/>
            <person name="Xu P."/>
            <person name="Wang S."/>
            <person name="Scheerlinck J.P."/>
            <person name="Hofmann A."/>
            <person name="Sternberg P.W."/>
            <person name="Wang J."/>
            <person name="Gasser R.B."/>
        </authorList>
    </citation>
    <scope>NUCLEOTIDE SEQUENCE [LARGE SCALE GENOMIC DNA]</scope>
    <source>
        <strain evidence="1">DCEP-RM93F</strain>
    </source>
</reference>
<organism evidence="1">
    <name type="scientific">Trichuris suis</name>
    <name type="common">pig whipworm</name>
    <dbReference type="NCBI Taxonomy" id="68888"/>
    <lineage>
        <taxon>Eukaryota</taxon>
        <taxon>Metazoa</taxon>
        <taxon>Ecdysozoa</taxon>
        <taxon>Nematoda</taxon>
        <taxon>Enoplea</taxon>
        <taxon>Dorylaimia</taxon>
        <taxon>Trichinellida</taxon>
        <taxon>Trichuridae</taxon>
        <taxon>Trichuris</taxon>
    </lineage>
</organism>
<feature type="non-terminal residue" evidence="1">
    <location>
        <position position="110"/>
    </location>
</feature>
<accession>A0A085N2G7</accession>
<evidence type="ECO:0000313" key="1">
    <source>
        <dbReference type="EMBL" id="KFD63663.1"/>
    </source>
</evidence>
<proteinExistence type="predicted"/>
<dbReference type="AlphaFoldDB" id="A0A085N2G7"/>
<dbReference type="Proteomes" id="UP000030758">
    <property type="component" value="Unassembled WGS sequence"/>
</dbReference>
<gene>
    <name evidence="1" type="ORF">M514_24195</name>
</gene>
<dbReference type="EMBL" id="KL367569">
    <property type="protein sequence ID" value="KFD63663.1"/>
    <property type="molecule type" value="Genomic_DNA"/>
</dbReference>
<name>A0A085N2G7_9BILA</name>